<dbReference type="EMBL" id="BMUT01000011">
    <property type="protein sequence ID" value="GGX97715.1"/>
    <property type="molecule type" value="Genomic_DNA"/>
</dbReference>
<dbReference type="Proteomes" id="UP000659223">
    <property type="component" value="Unassembled WGS sequence"/>
</dbReference>
<evidence type="ECO:0000256" key="1">
    <source>
        <dbReference type="SAM" id="MobiDB-lite"/>
    </source>
</evidence>
<comment type="caution">
    <text evidence="2">The sequence shown here is derived from an EMBL/GenBank/DDBJ whole genome shotgun (WGS) entry which is preliminary data.</text>
</comment>
<evidence type="ECO:0000313" key="2">
    <source>
        <dbReference type="EMBL" id="GGX97715.1"/>
    </source>
</evidence>
<proteinExistence type="predicted"/>
<sequence length="301" mass="33197">MYDHYGWNEHEAPQEPHGAPSMRAATSGQYSQEWWLSQLRDLHDRLVAVESWQHGTDGRGEQQATKSRRGGSAQHDISRLRETVGLLSDGVTAVATRVEHLEDRIRQVETLLDRLRSAGVRDAIATGEAPSDMHRRHFQIKERYQRLVDQDLRRLASELCPADARQWDRMAGGMPAARARSVAETVHLLFAPAQQGAAATTESVLTALTERGYATEGVEPRLHKAVDAANGIVRDMAAVELPATLQFDVGVDALAEGDYQPYNRQDTGAPGFVVAPAYAVQGEAPEHHLKAFVFLVPDEAP</sequence>
<reference evidence="3" key="1">
    <citation type="journal article" date="2019" name="Int. J. Syst. Evol. Microbiol.">
        <title>The Global Catalogue of Microorganisms (GCM) 10K type strain sequencing project: providing services to taxonomists for standard genome sequencing and annotation.</title>
        <authorList>
            <consortium name="The Broad Institute Genomics Platform"/>
            <consortium name="The Broad Institute Genome Sequencing Center for Infectious Disease"/>
            <person name="Wu L."/>
            <person name="Ma J."/>
        </authorList>
    </citation>
    <scope>NUCLEOTIDE SEQUENCE [LARGE SCALE GENOMIC DNA]</scope>
    <source>
        <strain evidence="3">JCM 4586</strain>
    </source>
</reference>
<gene>
    <name evidence="2" type="ORF">GCM10010324_49930</name>
</gene>
<name>A0ABQ2YZP3_9ACTN</name>
<feature type="region of interest" description="Disordered" evidence="1">
    <location>
        <begin position="1"/>
        <end position="25"/>
    </location>
</feature>
<dbReference type="RefSeq" id="WP_190023970.1">
    <property type="nucleotide sequence ID" value="NZ_BMUT01000011.1"/>
</dbReference>
<feature type="compositionally biased region" description="Basic and acidic residues" evidence="1">
    <location>
        <begin position="1"/>
        <end position="14"/>
    </location>
</feature>
<keyword evidence="3" id="KW-1185">Reference proteome</keyword>
<protein>
    <submittedName>
        <fullName evidence="2">Uncharacterized protein</fullName>
    </submittedName>
</protein>
<accession>A0ABQ2YZP3</accession>
<evidence type="ECO:0000313" key="3">
    <source>
        <dbReference type="Proteomes" id="UP000659223"/>
    </source>
</evidence>
<organism evidence="2 3">
    <name type="scientific">Streptomyces hiroshimensis</name>
    <dbReference type="NCBI Taxonomy" id="66424"/>
    <lineage>
        <taxon>Bacteria</taxon>
        <taxon>Bacillati</taxon>
        <taxon>Actinomycetota</taxon>
        <taxon>Actinomycetes</taxon>
        <taxon>Kitasatosporales</taxon>
        <taxon>Streptomycetaceae</taxon>
        <taxon>Streptomyces</taxon>
    </lineage>
</organism>
<feature type="region of interest" description="Disordered" evidence="1">
    <location>
        <begin position="53"/>
        <end position="75"/>
    </location>
</feature>